<gene>
    <name evidence="1" type="ORF">MA03_06495</name>
</gene>
<dbReference type="HOGENOM" id="CLU_1998855_0_0_2"/>
<dbReference type="GeneID" id="25401864"/>
<dbReference type="STRING" id="1550241.MA03_06495"/>
<name>A0A0F7FI25_9CREN</name>
<dbReference type="Proteomes" id="UP000067434">
    <property type="component" value="Chromosome"/>
</dbReference>
<evidence type="ECO:0000313" key="2">
    <source>
        <dbReference type="Proteomes" id="UP000067434"/>
    </source>
</evidence>
<accession>A0A0F7FI25</accession>
<dbReference type="RefSeq" id="WP_052884486.1">
    <property type="nucleotide sequence ID" value="NZ_CP009961.1"/>
</dbReference>
<proteinExistence type="predicted"/>
<reference evidence="1 2" key="1">
    <citation type="journal article" date="2015" name="Stand. Genomic Sci.">
        <title>Complete genome sequence of and proposal of Thermofilum uzonense sp. nov. a novel hyperthermophilic crenarchaeon and emended description of the genus Thermofilum.</title>
        <authorList>
            <person name="Toshchakov S.V."/>
            <person name="Korzhenkov A.A."/>
            <person name="Samarov N.I."/>
            <person name="Mazunin I.O."/>
            <person name="Mozhey O.I."/>
            <person name="Shmyr I.S."/>
            <person name="Derbikova K.S."/>
            <person name="Taranov E.A."/>
            <person name="Dominova I.N."/>
            <person name="Bonch-Osmolovskaya E.A."/>
            <person name="Patrushev M.V."/>
            <person name="Podosokorskaya O.A."/>
            <person name="Kublanov I.V."/>
        </authorList>
    </citation>
    <scope>NUCLEOTIDE SEQUENCE [LARGE SCALE GENOMIC DNA]</scope>
    <source>
        <strain evidence="1 2">1807-2</strain>
    </source>
</reference>
<dbReference type="KEGG" id="thf:MA03_06495"/>
<dbReference type="AlphaFoldDB" id="A0A0F7FI25"/>
<dbReference type="EMBL" id="CP009961">
    <property type="protein sequence ID" value="AKG38968.1"/>
    <property type="molecule type" value="Genomic_DNA"/>
</dbReference>
<sequence length="124" mass="13360">MAHVGRPRSHVMGPRRGLDAAVEQARRRVLEVREDFEVDFAELVLLVSAVEGEEGARLEAESLLWTAVSNPPSVEAAGRLAAYASRVVEREYREALEAYSRALSLAGGLNLHPGGVQGYAGFSG</sequence>
<dbReference type="PATRIC" id="fig|1550241.5.peg.1350"/>
<evidence type="ECO:0000313" key="1">
    <source>
        <dbReference type="EMBL" id="AKG38968.1"/>
    </source>
</evidence>
<protein>
    <submittedName>
        <fullName evidence="1">Uncharacterized protein</fullName>
    </submittedName>
</protein>
<keyword evidence="2" id="KW-1185">Reference proteome</keyword>
<organism evidence="1 2">
    <name type="scientific">Infirmifilum uzonense</name>
    <dbReference type="NCBI Taxonomy" id="1550241"/>
    <lineage>
        <taxon>Archaea</taxon>
        <taxon>Thermoproteota</taxon>
        <taxon>Thermoprotei</taxon>
        <taxon>Thermofilales</taxon>
        <taxon>Thermofilaceae</taxon>
        <taxon>Infirmifilum</taxon>
    </lineage>
</organism>